<protein>
    <submittedName>
        <fullName evidence="3">Sulfur carrier protein FdhD</fullName>
    </submittedName>
</protein>
<evidence type="ECO:0000313" key="3">
    <source>
        <dbReference type="EMBL" id="MPM68849.1"/>
    </source>
</evidence>
<evidence type="ECO:0000256" key="1">
    <source>
        <dbReference type="ARBA" id="ARBA00022490"/>
    </source>
</evidence>
<sequence>MREDMLFQERCFTLRVNGEPAEQILCSEGNWRELSVGYLLSQGRVKSSDDILTVEEEEDTVAVRLKGALQPACFLTDRLSALPPFAVKADADDDLIRSLGRALQEDAPFGRHRAVIRRGNDTAVFDDAGRHNALDKAIGYASLNGWETRDCILGTSGRLSLEMLGKAACSGIPLLFTLKYPSDLCLQYADRLNLRLVARAASDSPVHL</sequence>
<gene>
    <name evidence="3" type="primary">fdhD_14</name>
    <name evidence="3" type="ORF">SDC9_115784</name>
</gene>
<name>A0A645BTV3_9ZZZZ</name>
<dbReference type="GO" id="GO:0006777">
    <property type="term" value="P:Mo-molybdopterin cofactor biosynthetic process"/>
    <property type="evidence" value="ECO:0007669"/>
    <property type="project" value="UniProtKB-KW"/>
</dbReference>
<keyword evidence="1" id="KW-0963">Cytoplasm</keyword>
<dbReference type="Gene3D" id="3.10.20.10">
    <property type="match status" value="1"/>
</dbReference>
<proteinExistence type="predicted"/>
<dbReference type="InterPro" id="IPR016193">
    <property type="entry name" value="Cytidine_deaminase-like"/>
</dbReference>
<comment type="caution">
    <text evidence="3">The sequence shown here is derived from an EMBL/GenBank/DDBJ whole genome shotgun (WGS) entry which is preliminary data.</text>
</comment>
<keyword evidence="2" id="KW-0501">Molybdenum cofactor biosynthesis</keyword>
<dbReference type="AlphaFoldDB" id="A0A645BTV3"/>
<dbReference type="GO" id="GO:0016783">
    <property type="term" value="F:sulfurtransferase activity"/>
    <property type="evidence" value="ECO:0007669"/>
    <property type="project" value="InterPro"/>
</dbReference>
<dbReference type="Gene3D" id="3.40.140.10">
    <property type="entry name" value="Cytidine Deaminase, domain 2"/>
    <property type="match status" value="1"/>
</dbReference>
<dbReference type="EMBL" id="VSSQ01022498">
    <property type="protein sequence ID" value="MPM68849.1"/>
    <property type="molecule type" value="Genomic_DNA"/>
</dbReference>
<reference evidence="3" key="1">
    <citation type="submission" date="2019-08" db="EMBL/GenBank/DDBJ databases">
        <authorList>
            <person name="Kucharzyk K."/>
            <person name="Murdoch R.W."/>
            <person name="Higgins S."/>
            <person name="Loffler F."/>
        </authorList>
    </citation>
    <scope>NUCLEOTIDE SEQUENCE</scope>
</reference>
<dbReference type="PANTHER" id="PTHR30592:SF1">
    <property type="entry name" value="SULFUR CARRIER PROTEIN FDHD"/>
    <property type="match status" value="1"/>
</dbReference>
<accession>A0A645BTV3</accession>
<dbReference type="SUPFAM" id="SSF53927">
    <property type="entry name" value="Cytidine deaminase-like"/>
    <property type="match status" value="1"/>
</dbReference>
<dbReference type="PANTHER" id="PTHR30592">
    <property type="entry name" value="FORMATE DEHYDROGENASE"/>
    <property type="match status" value="1"/>
</dbReference>
<dbReference type="InterPro" id="IPR003786">
    <property type="entry name" value="FdhD"/>
</dbReference>
<organism evidence="3">
    <name type="scientific">bioreactor metagenome</name>
    <dbReference type="NCBI Taxonomy" id="1076179"/>
    <lineage>
        <taxon>unclassified sequences</taxon>
        <taxon>metagenomes</taxon>
        <taxon>ecological metagenomes</taxon>
    </lineage>
</organism>
<evidence type="ECO:0000256" key="2">
    <source>
        <dbReference type="ARBA" id="ARBA00023150"/>
    </source>
</evidence>
<dbReference type="Pfam" id="PF02634">
    <property type="entry name" value="FdhD-NarQ"/>
    <property type="match status" value="1"/>
</dbReference>